<reference evidence="2" key="1">
    <citation type="submission" date="2016-10" db="EMBL/GenBank/DDBJ databases">
        <authorList>
            <person name="Varghese N."/>
            <person name="Submissions S."/>
        </authorList>
    </citation>
    <scope>NUCLEOTIDE SEQUENCE [LARGE SCALE GENOMIC DNA]</scope>
    <source>
        <strain evidence="2">DSM 25927</strain>
    </source>
</reference>
<dbReference type="Proteomes" id="UP000199233">
    <property type="component" value="Unassembled WGS sequence"/>
</dbReference>
<keyword evidence="2" id="KW-1185">Reference proteome</keyword>
<proteinExistence type="predicted"/>
<dbReference type="STRING" id="489703.SAMN04488038_10419"/>
<sequence>MKPALAAAYAAAHYELQLAGGAQVCRIGQRRAAIERALRRAGCRRQWVLITASNPRSRRLCESLNRQRQRALAQVLHRHGWRCVPAQSSADDGDWREHGFAVFDVPLHAVKPLARRYGQLALVGARLGRAPQLHWL</sequence>
<evidence type="ECO:0000313" key="1">
    <source>
        <dbReference type="EMBL" id="SEQ12240.1"/>
    </source>
</evidence>
<dbReference type="AlphaFoldDB" id="A0A1H9DFH7"/>
<dbReference type="OrthoDB" id="6024680at2"/>
<accession>A0A1H9DFH7</accession>
<gene>
    <name evidence="1" type="ORF">SAMN04488038_10419</name>
</gene>
<dbReference type="EMBL" id="FOFS01000004">
    <property type="protein sequence ID" value="SEQ12240.1"/>
    <property type="molecule type" value="Genomic_DNA"/>
</dbReference>
<name>A0A1H9DFH7_9GAMM</name>
<evidence type="ECO:0000313" key="2">
    <source>
        <dbReference type="Proteomes" id="UP000199233"/>
    </source>
</evidence>
<dbReference type="Pfam" id="PF11697">
    <property type="entry name" value="DUF3293"/>
    <property type="match status" value="1"/>
</dbReference>
<dbReference type="InterPro" id="IPR021710">
    <property type="entry name" value="DUF3293"/>
</dbReference>
<dbReference type="RefSeq" id="WP_093283295.1">
    <property type="nucleotide sequence ID" value="NZ_FOFS01000004.1"/>
</dbReference>
<protein>
    <recommendedName>
        <fullName evidence="3">DUF3293 domain-containing protein</fullName>
    </recommendedName>
</protein>
<organism evidence="1 2">
    <name type="scientific">Solimonas aquatica</name>
    <dbReference type="NCBI Taxonomy" id="489703"/>
    <lineage>
        <taxon>Bacteria</taxon>
        <taxon>Pseudomonadati</taxon>
        <taxon>Pseudomonadota</taxon>
        <taxon>Gammaproteobacteria</taxon>
        <taxon>Nevskiales</taxon>
        <taxon>Nevskiaceae</taxon>
        <taxon>Solimonas</taxon>
    </lineage>
</organism>
<evidence type="ECO:0008006" key="3">
    <source>
        <dbReference type="Google" id="ProtNLM"/>
    </source>
</evidence>